<proteinExistence type="inferred from homology"/>
<dbReference type="AlphaFoldDB" id="A0AAW0DZC9"/>
<name>A0AAW0DZC9_9AGAR</name>
<feature type="transmembrane region" description="Helical" evidence="7">
    <location>
        <begin position="318"/>
        <end position="337"/>
    </location>
</feature>
<evidence type="ECO:0000256" key="1">
    <source>
        <dbReference type="ARBA" id="ARBA00004211"/>
    </source>
</evidence>
<dbReference type="Pfam" id="PF00635">
    <property type="entry name" value="Motile_Sperm"/>
    <property type="match status" value="1"/>
</dbReference>
<feature type="region of interest" description="Disordered" evidence="6">
    <location>
        <begin position="133"/>
        <end position="209"/>
    </location>
</feature>
<comment type="subcellular location">
    <subcellularLocation>
        <location evidence="1">Membrane</location>
        <topology evidence="1">Single-pass type IV membrane protein</topology>
    </subcellularLocation>
</comment>
<comment type="similarity">
    <text evidence="2">Belongs to the VAMP-associated protein (VAP) (TC 9.B.17) family.</text>
</comment>
<evidence type="ECO:0000313" key="10">
    <source>
        <dbReference type="Proteomes" id="UP001383192"/>
    </source>
</evidence>
<keyword evidence="5 7" id="KW-0472">Membrane</keyword>
<keyword evidence="10" id="KW-1185">Reference proteome</keyword>
<dbReference type="GO" id="GO:0061817">
    <property type="term" value="P:endoplasmic reticulum-plasma membrane tethering"/>
    <property type="evidence" value="ECO:0007669"/>
    <property type="project" value="TreeGrafter"/>
</dbReference>
<keyword evidence="4 7" id="KW-1133">Transmembrane helix</keyword>
<dbReference type="PIRSF" id="PIRSF019693">
    <property type="entry name" value="VAMP-associated"/>
    <property type="match status" value="1"/>
</dbReference>
<dbReference type="InterPro" id="IPR008962">
    <property type="entry name" value="PapD-like_sf"/>
</dbReference>
<organism evidence="9 10">
    <name type="scientific">Paramarasmius palmivorus</name>
    <dbReference type="NCBI Taxonomy" id="297713"/>
    <lineage>
        <taxon>Eukaryota</taxon>
        <taxon>Fungi</taxon>
        <taxon>Dikarya</taxon>
        <taxon>Basidiomycota</taxon>
        <taxon>Agaricomycotina</taxon>
        <taxon>Agaricomycetes</taxon>
        <taxon>Agaricomycetidae</taxon>
        <taxon>Agaricales</taxon>
        <taxon>Marasmiineae</taxon>
        <taxon>Marasmiaceae</taxon>
        <taxon>Paramarasmius</taxon>
    </lineage>
</organism>
<evidence type="ECO:0000259" key="8">
    <source>
        <dbReference type="PROSITE" id="PS50202"/>
    </source>
</evidence>
<feature type="compositionally biased region" description="Basic and acidic residues" evidence="6">
    <location>
        <begin position="182"/>
        <end position="205"/>
    </location>
</feature>
<feature type="domain" description="MSP" evidence="8">
    <location>
        <begin position="2"/>
        <end position="126"/>
    </location>
</feature>
<accession>A0AAW0DZC9</accession>
<dbReference type="EMBL" id="JAYKXP010000006">
    <property type="protein sequence ID" value="KAK7056873.1"/>
    <property type="molecule type" value="Genomic_DNA"/>
</dbReference>
<evidence type="ECO:0000256" key="4">
    <source>
        <dbReference type="ARBA" id="ARBA00022989"/>
    </source>
</evidence>
<comment type="caution">
    <text evidence="9">The sequence shown here is derived from an EMBL/GenBank/DDBJ whole genome shotgun (WGS) entry which is preliminary data.</text>
</comment>
<keyword evidence="3 7" id="KW-0812">Transmembrane</keyword>
<dbReference type="InterPro" id="IPR016763">
    <property type="entry name" value="VAP"/>
</dbReference>
<dbReference type="SUPFAM" id="SSF49354">
    <property type="entry name" value="PapD-like"/>
    <property type="match status" value="1"/>
</dbReference>
<sequence>MSVYLNPSASLGFQRPLTVLVKRTLTITNPHDRPVAFKVKTTAPKLYCVRPNSGRIEPGQQAEVAVMLQPLKEEPPLNAKCKDKFLIQSTLITPEKDQKPLAEIWTPEGASDEDVVHQQKLKVTYLPPEGQTLVEEDESPNHNPNPDPAHPSSIIGDSAFNTVKQHPSVNGNPAIPNFQPSELEHSGHQEDFSAAREEAHEEPEHPPPVSVLVQPSAERPPPVESVPSEASIPMPVAAPVPAPAPVTIPPPPAPAAALEAELKEARAEIERLRSLLAAAAPPTELKRRTRRLSDDMSTVPGSDVGTVIDDAPMPQDGVPLQVVVVISLLVFVTTYLFF</sequence>
<dbReference type="PANTHER" id="PTHR10809:SF6">
    <property type="entry name" value="AT11025P-RELATED"/>
    <property type="match status" value="1"/>
</dbReference>
<evidence type="ECO:0000256" key="3">
    <source>
        <dbReference type="ARBA" id="ARBA00022692"/>
    </source>
</evidence>
<feature type="compositionally biased region" description="Polar residues" evidence="6">
    <location>
        <begin position="159"/>
        <end position="171"/>
    </location>
</feature>
<dbReference type="GO" id="GO:0033149">
    <property type="term" value="F:FFAT motif binding"/>
    <property type="evidence" value="ECO:0007669"/>
    <property type="project" value="TreeGrafter"/>
</dbReference>
<dbReference type="GO" id="GO:0005886">
    <property type="term" value="C:plasma membrane"/>
    <property type="evidence" value="ECO:0007669"/>
    <property type="project" value="TreeGrafter"/>
</dbReference>
<dbReference type="InterPro" id="IPR013783">
    <property type="entry name" value="Ig-like_fold"/>
</dbReference>
<evidence type="ECO:0000256" key="2">
    <source>
        <dbReference type="ARBA" id="ARBA00008932"/>
    </source>
</evidence>
<gene>
    <name evidence="9" type="primary">SCS2</name>
    <name evidence="9" type="ORF">VNI00_002590</name>
</gene>
<dbReference type="Gene3D" id="2.60.40.10">
    <property type="entry name" value="Immunoglobulins"/>
    <property type="match status" value="1"/>
</dbReference>
<reference evidence="9 10" key="1">
    <citation type="submission" date="2024-01" db="EMBL/GenBank/DDBJ databases">
        <title>A draft genome for a cacao thread blight-causing isolate of Paramarasmius palmivorus.</title>
        <authorList>
            <person name="Baruah I.K."/>
            <person name="Bukari Y."/>
            <person name="Amoako-Attah I."/>
            <person name="Meinhardt L.W."/>
            <person name="Bailey B.A."/>
            <person name="Cohen S.P."/>
        </authorList>
    </citation>
    <scope>NUCLEOTIDE SEQUENCE [LARGE SCALE GENOMIC DNA]</scope>
    <source>
        <strain evidence="9 10">GH-12</strain>
    </source>
</reference>
<protein>
    <submittedName>
        <fullName evidence="9">Phosphatidylinositol-binding protein scs2</fullName>
    </submittedName>
</protein>
<dbReference type="InterPro" id="IPR000535">
    <property type="entry name" value="MSP_dom"/>
</dbReference>
<evidence type="ECO:0000256" key="7">
    <source>
        <dbReference type="SAM" id="Phobius"/>
    </source>
</evidence>
<dbReference type="PANTHER" id="PTHR10809">
    <property type="entry name" value="VESICLE-ASSOCIATED MEMBRANE PROTEIN-ASSOCIATED PROTEIN"/>
    <property type="match status" value="1"/>
</dbReference>
<evidence type="ECO:0000256" key="6">
    <source>
        <dbReference type="SAM" id="MobiDB-lite"/>
    </source>
</evidence>
<dbReference type="GO" id="GO:0090158">
    <property type="term" value="P:endoplasmic reticulum membrane organization"/>
    <property type="evidence" value="ECO:0007669"/>
    <property type="project" value="TreeGrafter"/>
</dbReference>
<evidence type="ECO:0000313" key="9">
    <source>
        <dbReference type="EMBL" id="KAK7056873.1"/>
    </source>
</evidence>
<dbReference type="GO" id="GO:0005789">
    <property type="term" value="C:endoplasmic reticulum membrane"/>
    <property type="evidence" value="ECO:0007669"/>
    <property type="project" value="InterPro"/>
</dbReference>
<evidence type="ECO:0000256" key="5">
    <source>
        <dbReference type="ARBA" id="ARBA00023136"/>
    </source>
</evidence>
<dbReference type="Proteomes" id="UP001383192">
    <property type="component" value="Unassembled WGS sequence"/>
</dbReference>
<dbReference type="PROSITE" id="PS50202">
    <property type="entry name" value="MSP"/>
    <property type="match status" value="1"/>
</dbReference>